<dbReference type="EMBL" id="CP011808">
    <property type="protein sequence ID" value="AKM33418.1"/>
    <property type="molecule type" value="Genomic_DNA"/>
</dbReference>
<dbReference type="KEGG" id="pfg:AB870_24895"/>
<dbReference type="PATRIC" id="fig|656179.3.peg.5359"/>
<gene>
    <name evidence="1" type="ORF">AB870_24895</name>
</gene>
<protein>
    <submittedName>
        <fullName evidence="1">Uncharacterized protein</fullName>
    </submittedName>
</protein>
<geneLocation type="plasmid" evidence="1 2">
    <name>pPF72-1</name>
</geneLocation>
<organism evidence="1 2">
    <name type="scientific">Pandoraea faecigallinarum</name>
    <dbReference type="NCBI Taxonomy" id="656179"/>
    <lineage>
        <taxon>Bacteria</taxon>
        <taxon>Pseudomonadati</taxon>
        <taxon>Pseudomonadota</taxon>
        <taxon>Betaproteobacteria</taxon>
        <taxon>Burkholderiales</taxon>
        <taxon>Burkholderiaceae</taxon>
        <taxon>Pandoraea</taxon>
    </lineage>
</organism>
<dbReference type="Proteomes" id="UP000035651">
    <property type="component" value="Plasmid pPF72-1"/>
</dbReference>
<evidence type="ECO:0000313" key="2">
    <source>
        <dbReference type="Proteomes" id="UP000035651"/>
    </source>
</evidence>
<dbReference type="AlphaFoldDB" id="A0A0H3X395"/>
<reference evidence="1" key="1">
    <citation type="submission" date="2016-06" db="EMBL/GenBank/DDBJ databases">
        <title>Complete Genome Sequence of Pandoraea faecigallinarum DSM-23572.</title>
        <authorList>
            <person name="Yong D."/>
            <person name="Ee R."/>
            <person name="Lim Y.-L."/>
            <person name="Yin W.-F."/>
            <person name="Chan K.-G."/>
        </authorList>
    </citation>
    <scope>NUCLEOTIDE SEQUENCE</scope>
    <source>
        <strain evidence="1">DSM 23572</strain>
        <plasmid evidence="1">pPF72-1</plasmid>
    </source>
</reference>
<sequence length="157" mass="17019">MAQARQQGWLILLGGQHVVRAGGPDPGGDMALAAHGVYGDDRALEPQRIEQLRDGGNLVALLGRAHLPEHHTQAAAIGRHQMDGALAALMRATYGLAIDGDHLTRQCRAQAAHPPHEAGFKLLGVERREHSPESIVRRDTVLQRNMATQPVQLRLPP</sequence>
<keyword evidence="2" id="KW-1185">Reference proteome</keyword>
<accession>A0A0H3X395</accession>
<name>A0A0H3X395_9BURK</name>
<proteinExistence type="predicted"/>
<keyword evidence="1" id="KW-0614">Plasmid</keyword>
<evidence type="ECO:0000313" key="1">
    <source>
        <dbReference type="EMBL" id="AKM33418.1"/>
    </source>
</evidence>